<name>A0ACC1TFC9_9APHY</name>
<reference evidence="1" key="1">
    <citation type="submission" date="2022-07" db="EMBL/GenBank/DDBJ databases">
        <title>Genome Sequence of Phlebia brevispora.</title>
        <authorList>
            <person name="Buettner E."/>
        </authorList>
    </citation>
    <scope>NUCLEOTIDE SEQUENCE</scope>
    <source>
        <strain evidence="1">MPL23</strain>
    </source>
</reference>
<sequence>MLYSFQQPTSSLMTSSPNAGAPDGSSSEVGNKRPRLDIGDTERAAIHEPPPTFRPFMTIHAVDGRQFDFAGILNMVCRCIGELEAELEKVKKEHTLERASLEAQLTKLQNAEAPPPGAVNNKADRGAPAKALRKSTPKAIQVSVAHSDMQANSPLDSPLHIGRGQRSLIEVDGAEERHLNGGRLQSRLPDPLPPDAPPRKDAIGAILWNPIFIGDQPDKADYNECFCRAVVNLVLTNAKDHPKSYDIPASALEKPDQEILPAVKQFFRTCCGNYKAQIAEPARAKQVKKTTKSCHMCRKLQKFNRRMKFVAEFEKLKDVSGVSCLLDKDWMSDEESENGDVEKEIWDAEAEKVKAHYRGSKKAFEVIVLEYRAINVSRVYYALDALAYKSGKRSIEPCFHGLKANTFQVRPSTPTVPHFMLAEAWLQKLGN</sequence>
<protein>
    <submittedName>
        <fullName evidence="1">Uncharacterized protein</fullName>
    </submittedName>
</protein>
<evidence type="ECO:0000313" key="2">
    <source>
        <dbReference type="Proteomes" id="UP001148662"/>
    </source>
</evidence>
<proteinExistence type="predicted"/>
<comment type="caution">
    <text evidence="1">The sequence shown here is derived from an EMBL/GenBank/DDBJ whole genome shotgun (WGS) entry which is preliminary data.</text>
</comment>
<dbReference type="EMBL" id="JANHOG010000001">
    <property type="protein sequence ID" value="KAJ3559960.1"/>
    <property type="molecule type" value="Genomic_DNA"/>
</dbReference>
<evidence type="ECO:0000313" key="1">
    <source>
        <dbReference type="EMBL" id="KAJ3559960.1"/>
    </source>
</evidence>
<accession>A0ACC1TFC9</accession>
<gene>
    <name evidence="1" type="ORF">NM688_g7</name>
</gene>
<dbReference type="Proteomes" id="UP001148662">
    <property type="component" value="Unassembled WGS sequence"/>
</dbReference>
<keyword evidence="2" id="KW-1185">Reference proteome</keyword>
<organism evidence="1 2">
    <name type="scientific">Phlebia brevispora</name>
    <dbReference type="NCBI Taxonomy" id="194682"/>
    <lineage>
        <taxon>Eukaryota</taxon>
        <taxon>Fungi</taxon>
        <taxon>Dikarya</taxon>
        <taxon>Basidiomycota</taxon>
        <taxon>Agaricomycotina</taxon>
        <taxon>Agaricomycetes</taxon>
        <taxon>Polyporales</taxon>
        <taxon>Meruliaceae</taxon>
        <taxon>Phlebia</taxon>
    </lineage>
</organism>